<feature type="domain" description="Helicase C-terminal" evidence="5">
    <location>
        <begin position="274"/>
        <end position="414"/>
    </location>
</feature>
<dbReference type="EMBL" id="AYZJ01000067">
    <property type="protein sequence ID" value="KRN20734.1"/>
    <property type="molecule type" value="Genomic_DNA"/>
</dbReference>
<evidence type="ECO:0000256" key="3">
    <source>
        <dbReference type="ARBA" id="ARBA00023125"/>
    </source>
</evidence>
<keyword evidence="2" id="KW-0067">ATP-binding</keyword>
<name>A0A0R2EX09_9LACO</name>
<reference evidence="6 7" key="1">
    <citation type="journal article" date="2015" name="Genome Announc.">
        <title>Expanding the biotechnology potential of lactobacilli through comparative genomics of 213 strains and associated genera.</title>
        <authorList>
            <person name="Sun Z."/>
            <person name="Harris H.M."/>
            <person name="McCann A."/>
            <person name="Guo C."/>
            <person name="Argimon S."/>
            <person name="Zhang W."/>
            <person name="Yang X."/>
            <person name="Jeffery I.B."/>
            <person name="Cooney J.C."/>
            <person name="Kagawa T.F."/>
            <person name="Liu W."/>
            <person name="Song Y."/>
            <person name="Salvetti E."/>
            <person name="Wrobel A."/>
            <person name="Rasinkangas P."/>
            <person name="Parkhill J."/>
            <person name="Rea M.C."/>
            <person name="O'Sullivan O."/>
            <person name="Ritari J."/>
            <person name="Douillard F.P."/>
            <person name="Paul Ross R."/>
            <person name="Yang R."/>
            <person name="Briner A.E."/>
            <person name="Felis G.E."/>
            <person name="de Vos W.M."/>
            <person name="Barrangou R."/>
            <person name="Klaenhammer T.R."/>
            <person name="Caufield P.W."/>
            <person name="Cui Y."/>
            <person name="Zhang H."/>
            <person name="O'Toole P.W."/>
        </authorList>
    </citation>
    <scope>NUCLEOTIDE SEQUENCE [LARGE SCALE GENOMIC DNA]</scope>
    <source>
        <strain evidence="6 7">DSM 22697</strain>
    </source>
</reference>
<dbReference type="Pfam" id="PF00270">
    <property type="entry name" value="DEAD"/>
    <property type="match status" value="1"/>
</dbReference>
<dbReference type="GO" id="GO:0006310">
    <property type="term" value="P:DNA recombination"/>
    <property type="evidence" value="ECO:0007669"/>
    <property type="project" value="TreeGrafter"/>
</dbReference>
<keyword evidence="3" id="KW-0238">DNA-binding</keyword>
<organism evidence="6 7">
    <name type="scientific">Lacticaseibacillus camelliae DSM 22697 = JCM 13995</name>
    <dbReference type="NCBI Taxonomy" id="1423730"/>
    <lineage>
        <taxon>Bacteria</taxon>
        <taxon>Bacillati</taxon>
        <taxon>Bacillota</taxon>
        <taxon>Bacilli</taxon>
        <taxon>Lactobacillales</taxon>
        <taxon>Lactobacillaceae</taxon>
        <taxon>Lacticaseibacillus</taxon>
    </lineage>
</organism>
<feature type="domain" description="Helicase ATP-binding" evidence="4">
    <location>
        <begin position="96"/>
        <end position="246"/>
    </location>
</feature>
<keyword evidence="7" id="KW-1185">Reference proteome</keyword>
<dbReference type="GO" id="GO:0003677">
    <property type="term" value="F:DNA binding"/>
    <property type="evidence" value="ECO:0007669"/>
    <property type="project" value="UniProtKB-KW"/>
</dbReference>
<evidence type="ECO:0000256" key="1">
    <source>
        <dbReference type="ARBA" id="ARBA00022741"/>
    </source>
</evidence>
<dbReference type="GO" id="GO:0006270">
    <property type="term" value="P:DNA replication initiation"/>
    <property type="evidence" value="ECO:0007669"/>
    <property type="project" value="TreeGrafter"/>
</dbReference>
<dbReference type="PROSITE" id="PS51194">
    <property type="entry name" value="HELICASE_CTER"/>
    <property type="match status" value="1"/>
</dbReference>
<dbReference type="GO" id="GO:0005524">
    <property type="term" value="F:ATP binding"/>
    <property type="evidence" value="ECO:0007669"/>
    <property type="project" value="UniProtKB-KW"/>
</dbReference>
<dbReference type="SMART" id="SM00487">
    <property type="entry name" value="DEXDc"/>
    <property type="match status" value="1"/>
</dbReference>
<dbReference type="Proteomes" id="UP000050865">
    <property type="component" value="Unassembled WGS sequence"/>
</dbReference>
<dbReference type="GO" id="GO:0006302">
    <property type="term" value="P:double-strand break repair"/>
    <property type="evidence" value="ECO:0007669"/>
    <property type="project" value="TreeGrafter"/>
</dbReference>
<dbReference type="GO" id="GO:0043138">
    <property type="term" value="F:3'-5' DNA helicase activity"/>
    <property type="evidence" value="ECO:0007669"/>
    <property type="project" value="TreeGrafter"/>
</dbReference>
<dbReference type="PROSITE" id="PS51192">
    <property type="entry name" value="HELICASE_ATP_BIND_1"/>
    <property type="match status" value="1"/>
</dbReference>
<dbReference type="SUPFAM" id="SSF52540">
    <property type="entry name" value="P-loop containing nucleoside triphosphate hydrolases"/>
    <property type="match status" value="1"/>
</dbReference>
<dbReference type="InterPro" id="IPR027417">
    <property type="entry name" value="P-loop_NTPase"/>
</dbReference>
<dbReference type="PANTHER" id="PTHR30580">
    <property type="entry name" value="PRIMOSOMAL PROTEIN N"/>
    <property type="match status" value="1"/>
</dbReference>
<dbReference type="STRING" id="1423730.FC75_GL000066"/>
<dbReference type="PANTHER" id="PTHR30580:SF1">
    <property type="entry name" value="COMF OPERON PROTEIN 1"/>
    <property type="match status" value="1"/>
</dbReference>
<dbReference type="SMART" id="SM00490">
    <property type="entry name" value="HELICc"/>
    <property type="match status" value="1"/>
</dbReference>
<evidence type="ECO:0000313" key="6">
    <source>
        <dbReference type="EMBL" id="KRN20734.1"/>
    </source>
</evidence>
<dbReference type="InterPro" id="IPR011545">
    <property type="entry name" value="DEAD/DEAH_box_helicase_dom"/>
</dbReference>
<keyword evidence="1" id="KW-0547">Nucleotide-binding</keyword>
<gene>
    <name evidence="6" type="ORF">FC75_GL000066</name>
</gene>
<evidence type="ECO:0000256" key="2">
    <source>
        <dbReference type="ARBA" id="ARBA00022840"/>
    </source>
</evidence>
<protein>
    <submittedName>
        <fullName evidence="6">ComF operon protein 1</fullName>
    </submittedName>
</protein>
<dbReference type="InterPro" id="IPR001650">
    <property type="entry name" value="Helicase_C-like"/>
</dbReference>
<evidence type="ECO:0000259" key="4">
    <source>
        <dbReference type="PROSITE" id="PS51192"/>
    </source>
</evidence>
<dbReference type="AlphaFoldDB" id="A0A0R2EX09"/>
<evidence type="ECO:0000313" key="7">
    <source>
        <dbReference type="Proteomes" id="UP000050865"/>
    </source>
</evidence>
<proteinExistence type="predicted"/>
<dbReference type="PATRIC" id="fig|1423730.4.peg.71"/>
<accession>A0A0R2EX09</accession>
<sequence>MQLSDEEVSAAAVTESSLAQAEVGPGIVEGVCQRCRQRALVSLPDGRQYCRACIGLGRITSTTRLWRFPSSASEGGRLTWTGTLTPPQAAAAQAAIASVATGRDHLLWAVTGAGKTEMLFPLIAHELGLNHRVAVVTPRIDVVLELAPRLQAAFAGTSMAVQYGGTPWPEAPTSLLVATTHQLLRYYHHFDLVIVDEVDAFPFSQTPMLAAAVAQANRGPTVYLSATPPRRLKRAARRGQMGVSFLVRRFHGFPLPVPKLVVAPLKQVPTKLSNAVLALLRVGTQGRQCLLFVPRIEWLGPLAQALSQAGYSVETAHAADPDRVAKVQQFRDGTFTVLVTTTILERGVTIPRCSVLVLAADDRQFGASGLIQMAGRAGRSQASPDDPVWFVGRHMTLAMLVARHEIQVINGRKP</sequence>
<dbReference type="Gene3D" id="3.40.50.300">
    <property type="entry name" value="P-loop containing nucleotide triphosphate hydrolases"/>
    <property type="match status" value="2"/>
</dbReference>
<dbReference type="Pfam" id="PF00271">
    <property type="entry name" value="Helicase_C"/>
    <property type="match status" value="1"/>
</dbReference>
<evidence type="ECO:0000259" key="5">
    <source>
        <dbReference type="PROSITE" id="PS51194"/>
    </source>
</evidence>
<dbReference type="InterPro" id="IPR014001">
    <property type="entry name" value="Helicase_ATP-bd"/>
</dbReference>
<comment type="caution">
    <text evidence="6">The sequence shown here is derived from an EMBL/GenBank/DDBJ whole genome shotgun (WGS) entry which is preliminary data.</text>
</comment>